<dbReference type="AlphaFoldDB" id="A0A833J581"/>
<name>A0A833J581_9HYPH</name>
<dbReference type="EMBL" id="WEKV01000016">
    <property type="protein sequence ID" value="KAB7783496.1"/>
    <property type="molecule type" value="Genomic_DNA"/>
</dbReference>
<evidence type="ECO:0000259" key="2">
    <source>
        <dbReference type="Pfam" id="PF12708"/>
    </source>
</evidence>
<feature type="domain" description="Rhamnogalacturonase A/B/Epimerase-like pectate lyase" evidence="2">
    <location>
        <begin position="108"/>
        <end position="174"/>
    </location>
</feature>
<sequence length="812" mass="83143">MWKRTLVASMALACIEPAAALDLQSTTVPGRAPPSLSNGELAINRADRTLLFKNVDGTIGVGALLNALPAGRKAVEQGSADDLNALAEGTTNARPLSARFADFVWGADFGVRCDGVTDDAPAMTRAQAFASTVRKPVMLLTGTCMVGSTVLIKDYAGFVGQGRGNTTIKARTGGAYDVLKSEGADALWGSNTNGGVQYATLKDLTIDGGWIWGGSGTIVRRLALSEAQAAPGTSITVTPSGIPANAVGMAAAGQGIQPGTTVVSANLTTGVVILSKPTTIALTSGSDGTTTYWPQLNLYPNTATCPNLDICNGVSMYGYRYDFQRLNIINVRGHALRTEWGSGVPSTTPNQHNTIEDIYTQFAGRNGWMAGGTHDGDARQIIVADACQEADNTFSALRTFNGGGSRIWNFHGFHNGFAFTRCAYQADLQSESELVAGHFEGGRKQIRMGTGSRVTMSRVYAPAGDDNKALVDFAGNGAIISDTSFTSDGYARRLTPMASGTFYAVAFAAGASRNSVQGHFSGFSALSPFLFGDGAGTPDGGFNQVVDSLGSASAGGATEFGGLQAPTSCVNYRQPNTAIIRRASCGNSQINIGKGNSIPNSVIGGVAIGDTSQVSQANGTAIGTQARAQAEGSLAAGGIGITCNGSYAACLGGRYTNAYSRAGYSPFGMGNVAGTAAGNQIGRGILNARLTSATTAVMTADFGAPSTTNMLGLQVGQAARYTVRVTAKVAAQSCAATWSGSVLALNSGGTIVLPSAVPAFSLEHSIGTCLNGVPAPAFSADNTNKAVAITVSGAGTATISYVAEVQMGEAFP</sequence>
<dbReference type="InterPro" id="IPR024535">
    <property type="entry name" value="RHGA/B-epi-like_pectate_lyase"/>
</dbReference>
<accession>A0A833J581</accession>
<dbReference type="RefSeq" id="WP_152278167.1">
    <property type="nucleotide sequence ID" value="NZ_WEKV01000016.1"/>
</dbReference>
<proteinExistence type="predicted"/>
<dbReference type="Proteomes" id="UP000469949">
    <property type="component" value="Unassembled WGS sequence"/>
</dbReference>
<evidence type="ECO:0000313" key="4">
    <source>
        <dbReference type="Proteomes" id="UP000469949"/>
    </source>
</evidence>
<evidence type="ECO:0000313" key="3">
    <source>
        <dbReference type="EMBL" id="KAB7783496.1"/>
    </source>
</evidence>
<protein>
    <recommendedName>
        <fullName evidence="2">Rhamnogalacturonase A/B/Epimerase-like pectate lyase domain-containing protein</fullName>
    </recommendedName>
</protein>
<dbReference type="Gene3D" id="2.160.20.10">
    <property type="entry name" value="Single-stranded right-handed beta-helix, Pectin lyase-like"/>
    <property type="match status" value="1"/>
</dbReference>
<organism evidence="3 4">
    <name type="scientific">Methylorubrum populi</name>
    <dbReference type="NCBI Taxonomy" id="223967"/>
    <lineage>
        <taxon>Bacteria</taxon>
        <taxon>Pseudomonadati</taxon>
        <taxon>Pseudomonadota</taxon>
        <taxon>Alphaproteobacteria</taxon>
        <taxon>Hyphomicrobiales</taxon>
        <taxon>Methylobacteriaceae</taxon>
        <taxon>Methylorubrum</taxon>
    </lineage>
</organism>
<reference evidence="3 4" key="1">
    <citation type="submission" date="2019-10" db="EMBL/GenBank/DDBJ databases">
        <title>Draft Genome Sequence of the Caffeine Degrading Methylotroph Methylorubrum populi PINKEL.</title>
        <authorList>
            <person name="Dawson S.C."/>
            <person name="Zhang X."/>
            <person name="Wright M.E."/>
            <person name="Sharma G."/>
            <person name="Langner J.T."/>
            <person name="Ditty J.L."/>
            <person name="Subuyuj G.A."/>
        </authorList>
    </citation>
    <scope>NUCLEOTIDE SEQUENCE [LARGE SCALE GENOMIC DNA]</scope>
    <source>
        <strain evidence="3 4">Pinkel</strain>
    </source>
</reference>
<keyword evidence="1" id="KW-0732">Signal</keyword>
<dbReference type="Pfam" id="PF12708">
    <property type="entry name" value="Pect-lyase_RHGA_epim"/>
    <property type="match status" value="1"/>
</dbReference>
<feature type="signal peptide" evidence="1">
    <location>
        <begin position="1"/>
        <end position="20"/>
    </location>
</feature>
<evidence type="ECO:0000256" key="1">
    <source>
        <dbReference type="SAM" id="SignalP"/>
    </source>
</evidence>
<feature type="chain" id="PRO_5032321253" description="Rhamnogalacturonase A/B/Epimerase-like pectate lyase domain-containing protein" evidence="1">
    <location>
        <begin position="21"/>
        <end position="812"/>
    </location>
</feature>
<gene>
    <name evidence="3" type="ORF">F8B43_4058</name>
</gene>
<comment type="caution">
    <text evidence="3">The sequence shown here is derived from an EMBL/GenBank/DDBJ whole genome shotgun (WGS) entry which is preliminary data.</text>
</comment>
<dbReference type="InterPro" id="IPR012334">
    <property type="entry name" value="Pectin_lyas_fold"/>
</dbReference>